<proteinExistence type="predicted"/>
<reference evidence="5" key="1">
    <citation type="submission" date="2023-03" db="EMBL/GenBank/DDBJ databases">
        <authorList>
            <person name="Steffen K."/>
            <person name="Cardenas P."/>
        </authorList>
    </citation>
    <scope>NUCLEOTIDE SEQUENCE</scope>
</reference>
<dbReference type="GO" id="GO:0005829">
    <property type="term" value="C:cytosol"/>
    <property type="evidence" value="ECO:0007669"/>
    <property type="project" value="TreeGrafter"/>
</dbReference>
<protein>
    <submittedName>
        <fullName evidence="5">Cysteine--tRNA ligase</fullName>
    </submittedName>
</protein>
<accession>A0AA35XDJ0</accession>
<evidence type="ECO:0000313" key="5">
    <source>
        <dbReference type="EMBL" id="CAI8054788.1"/>
    </source>
</evidence>
<sequence>MKLYNTLSGSKEEFTTPDGKVRMYVCGITPYAPSHIGHAMMSVVFDVVRRYLEYKGLAVTHIQNFTDVDDKIITAANASGVSTDELAETNIRQYHEEMDALNVLRAHTYPRATTEIPAIVGMIQSLEKQGYAYSVDGDVYFRVGRSADYGKLSRRSAEDLLAGARRGSGRGEGRP</sequence>
<dbReference type="InterPro" id="IPR014729">
    <property type="entry name" value="Rossmann-like_a/b/a_fold"/>
</dbReference>
<dbReference type="AlphaFoldDB" id="A0AA35XDJ0"/>
<evidence type="ECO:0000256" key="3">
    <source>
        <dbReference type="ARBA" id="ARBA00022840"/>
    </source>
</evidence>
<keyword evidence="2" id="KW-0547">Nucleotide-binding</keyword>
<evidence type="ECO:0000313" key="6">
    <source>
        <dbReference type="Proteomes" id="UP001174909"/>
    </source>
</evidence>
<dbReference type="GO" id="GO:0005524">
    <property type="term" value="F:ATP binding"/>
    <property type="evidence" value="ECO:0007669"/>
    <property type="project" value="UniProtKB-KW"/>
</dbReference>
<dbReference type="InterPro" id="IPR024909">
    <property type="entry name" value="Cys-tRNA/MSH_ligase"/>
</dbReference>
<dbReference type="GO" id="GO:0004817">
    <property type="term" value="F:cysteine-tRNA ligase activity"/>
    <property type="evidence" value="ECO:0007669"/>
    <property type="project" value="TreeGrafter"/>
</dbReference>
<dbReference type="Proteomes" id="UP001174909">
    <property type="component" value="Unassembled WGS sequence"/>
</dbReference>
<gene>
    <name evidence="5" type="ORF">GBAR_LOCUS29877</name>
</gene>
<organism evidence="5 6">
    <name type="scientific">Geodia barretti</name>
    <name type="common">Barrett's horny sponge</name>
    <dbReference type="NCBI Taxonomy" id="519541"/>
    <lineage>
        <taxon>Eukaryota</taxon>
        <taxon>Metazoa</taxon>
        <taxon>Porifera</taxon>
        <taxon>Demospongiae</taxon>
        <taxon>Heteroscleromorpha</taxon>
        <taxon>Tetractinellida</taxon>
        <taxon>Astrophorina</taxon>
        <taxon>Geodiidae</taxon>
        <taxon>Geodia</taxon>
    </lineage>
</organism>
<keyword evidence="3" id="KW-0067">ATP-binding</keyword>
<evidence type="ECO:0000259" key="4">
    <source>
        <dbReference type="Pfam" id="PF01406"/>
    </source>
</evidence>
<evidence type="ECO:0000256" key="1">
    <source>
        <dbReference type="ARBA" id="ARBA00022598"/>
    </source>
</evidence>
<evidence type="ECO:0000256" key="2">
    <source>
        <dbReference type="ARBA" id="ARBA00022741"/>
    </source>
</evidence>
<name>A0AA35XDJ0_GEOBA</name>
<dbReference type="EMBL" id="CASHTH010004210">
    <property type="protein sequence ID" value="CAI8054788.1"/>
    <property type="molecule type" value="Genomic_DNA"/>
</dbReference>
<dbReference type="Gene3D" id="3.40.50.620">
    <property type="entry name" value="HUPs"/>
    <property type="match status" value="1"/>
</dbReference>
<keyword evidence="6" id="KW-1185">Reference proteome</keyword>
<comment type="caution">
    <text evidence="5">The sequence shown here is derived from an EMBL/GenBank/DDBJ whole genome shotgun (WGS) entry which is preliminary data.</text>
</comment>
<dbReference type="Pfam" id="PF01406">
    <property type="entry name" value="tRNA-synt_1e"/>
    <property type="match status" value="1"/>
</dbReference>
<keyword evidence="1 5" id="KW-0436">Ligase</keyword>
<feature type="domain" description="tRNA synthetases class I catalytic" evidence="4">
    <location>
        <begin position="18"/>
        <end position="166"/>
    </location>
</feature>
<dbReference type="PANTHER" id="PTHR10890:SF3">
    <property type="entry name" value="CYSTEINE--TRNA LIGASE, CYTOPLASMIC"/>
    <property type="match status" value="1"/>
</dbReference>
<dbReference type="InterPro" id="IPR032678">
    <property type="entry name" value="tRNA-synt_1_cat_dom"/>
</dbReference>
<dbReference type="PANTHER" id="PTHR10890">
    <property type="entry name" value="CYSTEINYL-TRNA SYNTHETASE"/>
    <property type="match status" value="1"/>
</dbReference>
<dbReference type="SUPFAM" id="SSF52374">
    <property type="entry name" value="Nucleotidylyl transferase"/>
    <property type="match status" value="1"/>
</dbReference>
<dbReference type="GO" id="GO:0006423">
    <property type="term" value="P:cysteinyl-tRNA aminoacylation"/>
    <property type="evidence" value="ECO:0007669"/>
    <property type="project" value="TreeGrafter"/>
</dbReference>